<organism evidence="8 9">
    <name type="scientific">Sulfurospirillum multivorans</name>
    <name type="common">Dehalospirillum multivorans</name>
    <dbReference type="NCBI Taxonomy" id="66821"/>
    <lineage>
        <taxon>Bacteria</taxon>
        <taxon>Pseudomonadati</taxon>
        <taxon>Campylobacterota</taxon>
        <taxon>Epsilonproteobacteria</taxon>
        <taxon>Campylobacterales</taxon>
        <taxon>Sulfurospirillaceae</taxon>
        <taxon>Sulfurospirillum</taxon>
    </lineage>
</organism>
<evidence type="ECO:0000256" key="3">
    <source>
        <dbReference type="ARBA" id="ARBA00022692"/>
    </source>
</evidence>
<feature type="transmembrane region" description="Helical" evidence="6">
    <location>
        <begin position="287"/>
        <end position="311"/>
    </location>
</feature>
<keyword evidence="2" id="KW-1003">Cell membrane</keyword>
<keyword evidence="9" id="KW-1185">Reference proteome</keyword>
<dbReference type="Proteomes" id="UP000323483">
    <property type="component" value="Chromosome"/>
</dbReference>
<comment type="subcellular location">
    <subcellularLocation>
        <location evidence="1">Cell membrane</location>
        <topology evidence="1">Multi-pass membrane protein</topology>
    </subcellularLocation>
</comment>
<evidence type="ECO:0000256" key="5">
    <source>
        <dbReference type="ARBA" id="ARBA00023136"/>
    </source>
</evidence>
<proteinExistence type="predicted"/>
<dbReference type="Gene3D" id="3.30.450.20">
    <property type="entry name" value="PAS domain"/>
    <property type="match status" value="2"/>
</dbReference>
<dbReference type="Pfam" id="PF02743">
    <property type="entry name" value="dCache_1"/>
    <property type="match status" value="1"/>
</dbReference>
<sequence>MEKYIVKKEEMIQTKKAHIITITVCIILFFYLSLICINYSSNKHVMERLTQINQINMVKFFKQRVDEWLLFKKKIVSSTAVSLEDLDTAMDYKEIKKILDNASSIGNFDSVSIGYDNNLFILNTDEEIPKDYVATKRDWYTMALQAGETTVTLPYQDAFVDKKVLSVVAPLKHKKTDMTAVVSADLNLNTIQQEILNINERLQGFAFLITQDGSLIVSPKGFDAAPCEECQPAIETIMKNKDKIELQTYIYKDQKYIIFYEPLKNSDWIFAMTLNENQIFAELNQSFFHNMILTIVFTVFGIISFYFFIFLTKKTTSYKRLLDWFAHSPTQAVAIVDVHYRILFLNYLFQDLIPLTRGKIFDVSFDFNQKAQD</sequence>
<dbReference type="EMBL" id="CP042966">
    <property type="protein sequence ID" value="QEH06915.1"/>
    <property type="molecule type" value="Genomic_DNA"/>
</dbReference>
<evidence type="ECO:0000259" key="7">
    <source>
        <dbReference type="Pfam" id="PF02743"/>
    </source>
</evidence>
<name>A0ABX5Z1Y3_SULMU</name>
<gene>
    <name evidence="8" type="ORF">SMN_2150</name>
</gene>
<dbReference type="InterPro" id="IPR033479">
    <property type="entry name" value="dCache_1"/>
</dbReference>
<evidence type="ECO:0000256" key="4">
    <source>
        <dbReference type="ARBA" id="ARBA00022989"/>
    </source>
</evidence>
<evidence type="ECO:0000256" key="2">
    <source>
        <dbReference type="ARBA" id="ARBA00022475"/>
    </source>
</evidence>
<dbReference type="CDD" id="cd18773">
    <property type="entry name" value="PDC1_HK_sensor"/>
    <property type="match status" value="1"/>
</dbReference>
<reference evidence="8" key="1">
    <citation type="submission" date="2019-08" db="EMBL/GenBank/DDBJ databases">
        <title>Organohalide respiration in Sulfurospirillum species is regulated by a two-component system as unraveled by comparative genomics, and transcriptomics, and regulator binding studies.</title>
        <authorList>
            <person name="Goris T."/>
            <person name="Esken J."/>
            <person name="Gadkari J."/>
            <person name="Bischler T."/>
            <person name="Foerstner K."/>
            <person name="Sharma C.M."/>
            <person name="Diekert G."/>
            <person name="Schubert T."/>
        </authorList>
    </citation>
    <scope>NUCLEOTIDE SEQUENCE [LARGE SCALE GENOMIC DNA]</scope>
    <source>
        <strain evidence="8">N</strain>
    </source>
</reference>
<evidence type="ECO:0000256" key="6">
    <source>
        <dbReference type="SAM" id="Phobius"/>
    </source>
</evidence>
<keyword evidence="5 6" id="KW-0472">Membrane</keyword>
<evidence type="ECO:0000313" key="9">
    <source>
        <dbReference type="Proteomes" id="UP000323483"/>
    </source>
</evidence>
<feature type="domain" description="Cache" evidence="7">
    <location>
        <begin position="53"/>
        <end position="271"/>
    </location>
</feature>
<evidence type="ECO:0000313" key="8">
    <source>
        <dbReference type="EMBL" id="QEH06915.1"/>
    </source>
</evidence>
<keyword evidence="3 6" id="KW-0812">Transmembrane</keyword>
<keyword evidence="4 6" id="KW-1133">Transmembrane helix</keyword>
<accession>A0ABX5Z1Y3</accession>
<protein>
    <submittedName>
        <fullName evidence="8">Methyl-accepting chemotaxis protein</fullName>
    </submittedName>
</protein>
<feature type="transmembrane region" description="Helical" evidence="6">
    <location>
        <begin position="20"/>
        <end position="40"/>
    </location>
</feature>
<evidence type="ECO:0000256" key="1">
    <source>
        <dbReference type="ARBA" id="ARBA00004651"/>
    </source>
</evidence>
<dbReference type="RefSeq" id="WP_025345275.1">
    <property type="nucleotide sequence ID" value="NZ_CP042966.1"/>
</dbReference>